<gene>
    <name evidence="1" type="ORF">SAMN05444165_7344</name>
</gene>
<dbReference type="EMBL" id="FSRU01000003">
    <property type="protein sequence ID" value="SIO68188.1"/>
    <property type="molecule type" value="Genomic_DNA"/>
</dbReference>
<reference evidence="1 2" key="1">
    <citation type="submission" date="2016-11" db="EMBL/GenBank/DDBJ databases">
        <authorList>
            <person name="Jaros S."/>
            <person name="Januszkiewicz K."/>
            <person name="Wedrychowicz H."/>
        </authorList>
    </citation>
    <scope>NUCLEOTIDE SEQUENCE [LARGE SCALE GENOMIC DNA]</scope>
    <source>
        <strain evidence="1 2">GAS95</strain>
    </source>
</reference>
<evidence type="ECO:0000313" key="2">
    <source>
        <dbReference type="Proteomes" id="UP000185151"/>
    </source>
</evidence>
<accession>A0A1N6LHC9</accession>
<name>A0A1N6LHC9_9BURK</name>
<protein>
    <submittedName>
        <fullName evidence="1">Uncharacterized protein</fullName>
    </submittedName>
</protein>
<sequence length="121" mass="12889">MSEFSSIRLPVALHALASDAIVSDALDGEQFAARQVEFIKDLFGYVAYLRERSRATPVADAFLATFVNLLEALELNAPGEAQACAVQLQQIIPVIFPGSTVFANSIAPHAVTPAIETDGAE</sequence>
<evidence type="ECO:0000313" key="1">
    <source>
        <dbReference type="EMBL" id="SIO68188.1"/>
    </source>
</evidence>
<dbReference type="RefSeq" id="WP_074302278.1">
    <property type="nucleotide sequence ID" value="NZ_FSRU01000003.1"/>
</dbReference>
<dbReference type="AlphaFoldDB" id="A0A1N6LHC9"/>
<dbReference type="Proteomes" id="UP000185151">
    <property type="component" value="Unassembled WGS sequence"/>
</dbReference>
<organism evidence="1 2">
    <name type="scientific">Paraburkholderia phenazinium</name>
    <dbReference type="NCBI Taxonomy" id="60549"/>
    <lineage>
        <taxon>Bacteria</taxon>
        <taxon>Pseudomonadati</taxon>
        <taxon>Pseudomonadota</taxon>
        <taxon>Betaproteobacteria</taxon>
        <taxon>Burkholderiales</taxon>
        <taxon>Burkholderiaceae</taxon>
        <taxon>Paraburkholderia</taxon>
    </lineage>
</organism>
<keyword evidence="2" id="KW-1185">Reference proteome</keyword>
<proteinExistence type="predicted"/>